<dbReference type="AlphaFoldDB" id="A0A7Y9KEW6"/>
<gene>
    <name evidence="1" type="ORF">BJ999_005167</name>
</gene>
<keyword evidence="2" id="KW-1185">Reference proteome</keyword>
<comment type="caution">
    <text evidence="1">The sequence shown here is derived from an EMBL/GenBank/DDBJ whole genome shotgun (WGS) entry which is preliminary data.</text>
</comment>
<evidence type="ECO:0000313" key="2">
    <source>
        <dbReference type="Proteomes" id="UP000591272"/>
    </source>
</evidence>
<evidence type="ECO:0008006" key="3">
    <source>
        <dbReference type="Google" id="ProtNLM"/>
    </source>
</evidence>
<dbReference type="RefSeq" id="WP_179835671.1">
    <property type="nucleotide sequence ID" value="NZ_BMRD01000031.1"/>
</dbReference>
<dbReference type="EMBL" id="JACCBT010000001">
    <property type="protein sequence ID" value="NYE14871.1"/>
    <property type="molecule type" value="Genomic_DNA"/>
</dbReference>
<dbReference type="Proteomes" id="UP000591272">
    <property type="component" value="Unassembled WGS sequence"/>
</dbReference>
<proteinExistence type="predicted"/>
<name>A0A7Y9KEW6_9ACTN</name>
<protein>
    <recommendedName>
        <fullName evidence="3">DUF393 domain-containing protein</fullName>
    </recommendedName>
</protein>
<sequence length="110" mass="11631">MVTEVAVIYDGACGGCSSIAARLSSVLAPPVLARSCRDPYLATEFPVLGGPLGGRPCGGPLLITVFSDGRTEVSGGPAMLWRGARLVAPGRRAAAVRLALWVAWWRMRHR</sequence>
<reference evidence="1 2" key="1">
    <citation type="submission" date="2020-07" db="EMBL/GenBank/DDBJ databases">
        <title>Sequencing the genomes of 1000 actinobacteria strains.</title>
        <authorList>
            <person name="Klenk H.-P."/>
        </authorList>
    </citation>
    <scope>NUCLEOTIDE SEQUENCE [LARGE SCALE GENOMIC DNA]</scope>
    <source>
        <strain evidence="1 2">DSM 43461</strain>
    </source>
</reference>
<evidence type="ECO:0000313" key="1">
    <source>
        <dbReference type="EMBL" id="NYE14871.1"/>
    </source>
</evidence>
<accession>A0A7Y9KEW6</accession>
<organism evidence="1 2">
    <name type="scientific">Actinomadura citrea</name>
    <dbReference type="NCBI Taxonomy" id="46158"/>
    <lineage>
        <taxon>Bacteria</taxon>
        <taxon>Bacillati</taxon>
        <taxon>Actinomycetota</taxon>
        <taxon>Actinomycetes</taxon>
        <taxon>Streptosporangiales</taxon>
        <taxon>Thermomonosporaceae</taxon>
        <taxon>Actinomadura</taxon>
    </lineage>
</organism>